<keyword evidence="3" id="KW-0274">FAD</keyword>
<dbReference type="PROSITE" id="PS51387">
    <property type="entry name" value="FAD_PCMH"/>
    <property type="match status" value="1"/>
</dbReference>
<evidence type="ECO:0000256" key="3">
    <source>
        <dbReference type="ARBA" id="ARBA00022827"/>
    </source>
</evidence>
<dbReference type="OrthoDB" id="9996127at2759"/>
<evidence type="ECO:0000313" key="8">
    <source>
        <dbReference type="Proteomes" id="UP000247810"/>
    </source>
</evidence>
<evidence type="ECO:0000256" key="5">
    <source>
        <dbReference type="SAM" id="SignalP"/>
    </source>
</evidence>
<evidence type="ECO:0000256" key="2">
    <source>
        <dbReference type="ARBA" id="ARBA00022630"/>
    </source>
</evidence>
<keyword evidence="4" id="KW-0560">Oxidoreductase</keyword>
<feature type="signal peptide" evidence="5">
    <location>
        <begin position="1"/>
        <end position="21"/>
    </location>
</feature>
<sequence length="510" mass="56027">MGAFLFSLCWLALQTVTTASAVPHYFQPQYTRRDLSSSQVSSELGALVSNGTLIYGPAGTLWANATERYNTFAVPDIQVVVQPAQESDIPAIVKYCNTNSIDFFAVNRAHAITASVGKFQGLQIDMASLREITIQPGGETAWFQGGTYDGQVMETLWGEGYVATTGSCSCVGMLGPGLGGGHGRYEGFYGLISDNFVHLNVVLADGQAIRVNSTSHADLFWAMKGAGHNYGIVTSFALKIYPRLVDTWHWHNYIWTQDKLELVTEQINILHGSGSGVTPVEMAIEFGVYMMNDTISETAAILYWTFGYAGSAADGEKALAPFNAIPAEWQDSGDLPYPEISDIQGTGIGGALCTPNTTHVTSTAGLQLYNATAQRQIYELFNEKVQQYPELNRARVVLEGYSTAGVSKIDPASSAFPHRSDHHLTYFDAQLDTGSNLTHVAAQWAKEVVDLWNAGQPTRQPSTYVNYANGFESLESTYGYEPWRLERLRGLKAKYDPQNRFRFYEPIIAE</sequence>
<dbReference type="PANTHER" id="PTHR42973">
    <property type="entry name" value="BINDING OXIDOREDUCTASE, PUTATIVE (AFU_ORTHOLOGUE AFUA_1G17690)-RELATED"/>
    <property type="match status" value="1"/>
</dbReference>
<dbReference type="InterPro" id="IPR036318">
    <property type="entry name" value="FAD-bd_PCMH-like_sf"/>
</dbReference>
<reference evidence="7 8" key="1">
    <citation type="submission" date="2018-02" db="EMBL/GenBank/DDBJ databases">
        <title>The genomes of Aspergillus section Nigri reveals drivers in fungal speciation.</title>
        <authorList>
            <consortium name="DOE Joint Genome Institute"/>
            <person name="Vesth T.C."/>
            <person name="Nybo J."/>
            <person name="Theobald S."/>
            <person name="Brandl J."/>
            <person name="Frisvad J.C."/>
            <person name="Nielsen K.F."/>
            <person name="Lyhne E.K."/>
            <person name="Kogle M.E."/>
            <person name="Kuo A."/>
            <person name="Riley R."/>
            <person name="Clum A."/>
            <person name="Nolan M."/>
            <person name="Lipzen A."/>
            <person name="Salamov A."/>
            <person name="Henrissat B."/>
            <person name="Wiebenga A."/>
            <person name="De vries R.P."/>
            <person name="Grigoriev I.V."/>
            <person name="Mortensen U.H."/>
            <person name="Andersen M.R."/>
            <person name="Baker S.E."/>
        </authorList>
    </citation>
    <scope>NUCLEOTIDE SEQUENCE [LARGE SCALE GENOMIC DNA]</scope>
    <source>
        <strain evidence="7 8">CBS 707.79</strain>
    </source>
</reference>
<evidence type="ECO:0000259" key="6">
    <source>
        <dbReference type="PROSITE" id="PS51387"/>
    </source>
</evidence>
<dbReference type="Pfam" id="PF01565">
    <property type="entry name" value="FAD_binding_4"/>
    <property type="match status" value="1"/>
</dbReference>
<gene>
    <name evidence="7" type="ORF">BO71DRAFT_392796</name>
</gene>
<dbReference type="InterPro" id="IPR006094">
    <property type="entry name" value="Oxid_FAD_bind_N"/>
</dbReference>
<accession>A0A319CR76</accession>
<dbReference type="InterPro" id="IPR016166">
    <property type="entry name" value="FAD-bd_PCMH"/>
</dbReference>
<dbReference type="GO" id="GO:0071949">
    <property type="term" value="F:FAD binding"/>
    <property type="evidence" value="ECO:0007669"/>
    <property type="project" value="InterPro"/>
</dbReference>
<comment type="similarity">
    <text evidence="1">Belongs to the oxygen-dependent FAD-linked oxidoreductase family.</text>
</comment>
<dbReference type="VEuPathDB" id="FungiDB:BO71DRAFT_392796"/>
<organism evidence="7 8">
    <name type="scientific">Aspergillus ellipticus CBS 707.79</name>
    <dbReference type="NCBI Taxonomy" id="1448320"/>
    <lineage>
        <taxon>Eukaryota</taxon>
        <taxon>Fungi</taxon>
        <taxon>Dikarya</taxon>
        <taxon>Ascomycota</taxon>
        <taxon>Pezizomycotina</taxon>
        <taxon>Eurotiomycetes</taxon>
        <taxon>Eurotiomycetidae</taxon>
        <taxon>Eurotiales</taxon>
        <taxon>Aspergillaceae</taxon>
        <taxon>Aspergillus</taxon>
        <taxon>Aspergillus subgen. Circumdati</taxon>
    </lineage>
</organism>
<dbReference type="Pfam" id="PF08031">
    <property type="entry name" value="BBE"/>
    <property type="match status" value="1"/>
</dbReference>
<protein>
    <submittedName>
        <fullName evidence="7">FAD-binding domain-containing protein</fullName>
    </submittedName>
</protein>
<feature type="chain" id="PRO_5016357253" evidence="5">
    <location>
        <begin position="22"/>
        <end position="510"/>
    </location>
</feature>
<dbReference type="STRING" id="1448320.A0A319CR76"/>
<dbReference type="SUPFAM" id="SSF56176">
    <property type="entry name" value="FAD-binding/transporter-associated domain-like"/>
    <property type="match status" value="1"/>
</dbReference>
<dbReference type="PANTHER" id="PTHR42973:SF8">
    <property type="entry name" value="FAD-BINDING PCMH-TYPE DOMAIN-CONTAINING PROTEIN"/>
    <property type="match status" value="1"/>
</dbReference>
<evidence type="ECO:0000313" key="7">
    <source>
        <dbReference type="EMBL" id="PYH87796.1"/>
    </source>
</evidence>
<feature type="domain" description="FAD-binding PCMH-type" evidence="6">
    <location>
        <begin position="72"/>
        <end position="243"/>
    </location>
</feature>
<name>A0A319CR76_9EURO</name>
<dbReference type="InterPro" id="IPR016169">
    <property type="entry name" value="FAD-bd_PCMH_sub2"/>
</dbReference>
<evidence type="ECO:0000256" key="1">
    <source>
        <dbReference type="ARBA" id="ARBA00005466"/>
    </source>
</evidence>
<keyword evidence="2" id="KW-0285">Flavoprotein</keyword>
<dbReference type="Gene3D" id="3.30.465.10">
    <property type="match status" value="1"/>
</dbReference>
<dbReference type="InterPro" id="IPR050416">
    <property type="entry name" value="FAD-linked_Oxidoreductase"/>
</dbReference>
<evidence type="ECO:0000256" key="4">
    <source>
        <dbReference type="ARBA" id="ARBA00023002"/>
    </source>
</evidence>
<dbReference type="Gene3D" id="3.40.462.20">
    <property type="match status" value="1"/>
</dbReference>
<dbReference type="GO" id="GO:0016491">
    <property type="term" value="F:oxidoreductase activity"/>
    <property type="evidence" value="ECO:0007669"/>
    <property type="project" value="UniProtKB-KW"/>
</dbReference>
<keyword evidence="8" id="KW-1185">Reference proteome</keyword>
<dbReference type="Proteomes" id="UP000247810">
    <property type="component" value="Unassembled WGS sequence"/>
</dbReference>
<proteinExistence type="inferred from homology"/>
<dbReference type="InterPro" id="IPR012951">
    <property type="entry name" value="BBE"/>
</dbReference>
<dbReference type="EMBL" id="KZ826168">
    <property type="protein sequence ID" value="PYH87796.1"/>
    <property type="molecule type" value="Genomic_DNA"/>
</dbReference>
<dbReference type="AlphaFoldDB" id="A0A319CR76"/>
<keyword evidence="5" id="KW-0732">Signal</keyword>